<evidence type="ECO:0000256" key="1">
    <source>
        <dbReference type="SAM" id="Phobius"/>
    </source>
</evidence>
<protein>
    <submittedName>
        <fullName evidence="2">M50 family metallopeptidase</fullName>
    </submittedName>
</protein>
<keyword evidence="3" id="KW-1185">Reference proteome</keyword>
<keyword evidence="1" id="KW-0812">Transmembrane</keyword>
<keyword evidence="1" id="KW-0472">Membrane</keyword>
<dbReference type="RefSeq" id="WP_196957050.1">
    <property type="nucleotide sequence ID" value="NZ_JADWYK010000019.1"/>
</dbReference>
<dbReference type="Proteomes" id="UP000601099">
    <property type="component" value="Unassembled WGS sequence"/>
</dbReference>
<organism evidence="2 3">
    <name type="scientific">Hymenobacter guriensis</name>
    <dbReference type="NCBI Taxonomy" id="2793065"/>
    <lineage>
        <taxon>Bacteria</taxon>
        <taxon>Pseudomonadati</taxon>
        <taxon>Bacteroidota</taxon>
        <taxon>Cytophagia</taxon>
        <taxon>Cytophagales</taxon>
        <taxon>Hymenobacteraceae</taxon>
        <taxon>Hymenobacter</taxon>
    </lineage>
</organism>
<accession>A0ABS0L7B3</accession>
<name>A0ABS0L7B3_9BACT</name>
<reference evidence="2 3" key="1">
    <citation type="submission" date="2020-11" db="EMBL/GenBank/DDBJ databases">
        <title>Hymenobacter sp.</title>
        <authorList>
            <person name="Kim M.K."/>
        </authorList>
    </citation>
    <scope>NUCLEOTIDE SEQUENCE [LARGE SCALE GENOMIC DNA]</scope>
    <source>
        <strain evidence="2 3">BT594</strain>
    </source>
</reference>
<dbReference type="EMBL" id="JADWYK010000019">
    <property type="protein sequence ID" value="MBG8556029.1"/>
    <property type="molecule type" value="Genomic_DNA"/>
</dbReference>
<dbReference type="Pfam" id="PF13398">
    <property type="entry name" value="Peptidase_M50B"/>
    <property type="match status" value="1"/>
</dbReference>
<feature type="transmembrane region" description="Helical" evidence="1">
    <location>
        <begin position="63"/>
        <end position="82"/>
    </location>
</feature>
<comment type="caution">
    <text evidence="2">The sequence shown here is derived from an EMBL/GenBank/DDBJ whole genome shotgun (WGS) entry which is preliminary data.</text>
</comment>
<feature type="transmembrane region" description="Helical" evidence="1">
    <location>
        <begin position="89"/>
        <end position="111"/>
    </location>
</feature>
<gene>
    <name evidence="2" type="ORF">I5L79_20970</name>
</gene>
<proteinExistence type="predicted"/>
<dbReference type="InterPro" id="IPR049500">
    <property type="entry name" value="Peptidase_M50B-like"/>
</dbReference>
<evidence type="ECO:0000313" key="2">
    <source>
        <dbReference type="EMBL" id="MBG8556029.1"/>
    </source>
</evidence>
<sequence length="167" mass="18084">MLGDLLLLLVLLPVSFILNALAHELGHAIAGKLVGLTIHRIAIVTDLRKAPVKPLFTVGDTEFYLAANSLVSFITTSGVAFSQHPLKAIFFNLAGPLSGAVVGALFVVYAVGFTATTFVNVIAVCVAVFYVIMDLANLKPELQAYDTPSDGWKVREAWRRFQAQKRV</sequence>
<keyword evidence="1" id="KW-1133">Transmembrane helix</keyword>
<evidence type="ECO:0000313" key="3">
    <source>
        <dbReference type="Proteomes" id="UP000601099"/>
    </source>
</evidence>
<feature type="transmembrane region" description="Helical" evidence="1">
    <location>
        <begin position="117"/>
        <end position="136"/>
    </location>
</feature>